<evidence type="ECO:0000256" key="1">
    <source>
        <dbReference type="SAM" id="MobiDB-lite"/>
    </source>
</evidence>
<sequence length="122" mass="13549">MPRAVHERQTDARGKRKGNSAILIRGRWGSQQEQTAASPSKNHAHMISPVWPERAVARFTHGCQRRAQFGACVKGMLKRGGALVCPSVQSVSVWGSFEKKKNMMMMLMVVVMGMVVSSLLPW</sequence>
<evidence type="ECO:0000313" key="4">
    <source>
        <dbReference type="Proteomes" id="UP001497482"/>
    </source>
</evidence>
<reference evidence="3 4" key="1">
    <citation type="submission" date="2024-04" db="EMBL/GenBank/DDBJ databases">
        <authorList>
            <person name="Waldvogel A.-M."/>
            <person name="Schoenle A."/>
        </authorList>
    </citation>
    <scope>NUCLEOTIDE SEQUENCE [LARGE SCALE GENOMIC DNA]</scope>
</reference>
<proteinExistence type="predicted"/>
<keyword evidence="2" id="KW-1133">Transmembrane helix</keyword>
<gene>
    <name evidence="3" type="ORF">KC01_LOCUS8751</name>
</gene>
<feature type="compositionally biased region" description="Basic and acidic residues" evidence="1">
    <location>
        <begin position="1"/>
        <end position="13"/>
    </location>
</feature>
<accession>A0AAV2JI63</accession>
<protein>
    <submittedName>
        <fullName evidence="3">Uncharacterized protein</fullName>
    </submittedName>
</protein>
<evidence type="ECO:0000256" key="2">
    <source>
        <dbReference type="SAM" id="Phobius"/>
    </source>
</evidence>
<keyword evidence="2" id="KW-0812">Transmembrane</keyword>
<dbReference type="EMBL" id="OZ035835">
    <property type="protein sequence ID" value="CAL1577396.1"/>
    <property type="molecule type" value="Genomic_DNA"/>
</dbReference>
<feature type="transmembrane region" description="Helical" evidence="2">
    <location>
        <begin position="103"/>
        <end position="120"/>
    </location>
</feature>
<name>A0AAV2JI63_KNICA</name>
<feature type="region of interest" description="Disordered" evidence="1">
    <location>
        <begin position="1"/>
        <end position="21"/>
    </location>
</feature>
<dbReference type="AlphaFoldDB" id="A0AAV2JI63"/>
<organism evidence="3 4">
    <name type="scientific">Knipowitschia caucasica</name>
    <name type="common">Caucasian dwarf goby</name>
    <name type="synonym">Pomatoschistus caucasicus</name>
    <dbReference type="NCBI Taxonomy" id="637954"/>
    <lineage>
        <taxon>Eukaryota</taxon>
        <taxon>Metazoa</taxon>
        <taxon>Chordata</taxon>
        <taxon>Craniata</taxon>
        <taxon>Vertebrata</taxon>
        <taxon>Euteleostomi</taxon>
        <taxon>Actinopterygii</taxon>
        <taxon>Neopterygii</taxon>
        <taxon>Teleostei</taxon>
        <taxon>Neoteleostei</taxon>
        <taxon>Acanthomorphata</taxon>
        <taxon>Gobiaria</taxon>
        <taxon>Gobiiformes</taxon>
        <taxon>Gobioidei</taxon>
        <taxon>Gobiidae</taxon>
        <taxon>Gobiinae</taxon>
        <taxon>Knipowitschia</taxon>
    </lineage>
</organism>
<evidence type="ECO:0000313" key="3">
    <source>
        <dbReference type="EMBL" id="CAL1577396.1"/>
    </source>
</evidence>
<dbReference type="Proteomes" id="UP001497482">
    <property type="component" value="Chromosome 13"/>
</dbReference>
<keyword evidence="4" id="KW-1185">Reference proteome</keyword>
<keyword evidence="2" id="KW-0472">Membrane</keyword>